<gene>
    <name evidence="1" type="ORF">F7O84_06150</name>
</gene>
<accession>A0A7V7QML7</accession>
<dbReference type="OrthoDB" id="2084655at2"/>
<keyword evidence="2" id="KW-1185">Reference proteome</keyword>
<reference evidence="1 2" key="2">
    <citation type="submission" date="2020-02" db="EMBL/GenBank/DDBJ databases">
        <title>Candidatus Galacturonibacter soehngenii shows hetero-acetogenic catabolism of galacturonic acid but lacks a canonical carbon monoxide dehydrogenase/acetyl-CoA synthase complex.</title>
        <authorList>
            <person name="Diender M."/>
            <person name="Stouten G.R."/>
            <person name="Petersen J.F."/>
            <person name="Nielsen P.H."/>
            <person name="Dueholm M.S."/>
            <person name="Pronk J.T."/>
            <person name="Van Loosdrecht M.C.M."/>
        </authorList>
    </citation>
    <scope>NUCLEOTIDE SEQUENCE [LARGE SCALE GENOMIC DNA]</scope>
    <source>
        <strain evidence="1">GalUA</strain>
    </source>
</reference>
<comment type="caution">
    <text evidence="1">The sequence shown here is derived from an EMBL/GenBank/DDBJ whole genome shotgun (WGS) entry which is preliminary data.</text>
</comment>
<proteinExistence type="predicted"/>
<reference evidence="1 2" key="1">
    <citation type="submission" date="2019-09" db="EMBL/GenBank/DDBJ databases">
        <authorList>
            <person name="Valk L.C."/>
        </authorList>
    </citation>
    <scope>NUCLEOTIDE SEQUENCE [LARGE SCALE GENOMIC DNA]</scope>
    <source>
        <strain evidence="1">GalUA</strain>
    </source>
</reference>
<dbReference type="AlphaFoldDB" id="A0A7V7QML7"/>
<dbReference type="EMBL" id="WAGX01000004">
    <property type="protein sequence ID" value="KAB1439960.1"/>
    <property type="molecule type" value="Genomic_DNA"/>
</dbReference>
<name>A0A7V7QML7_9FIRM</name>
<dbReference type="RefSeq" id="WP_151143051.1">
    <property type="nucleotide sequence ID" value="NZ_WAGX01000004.1"/>
</dbReference>
<dbReference type="Proteomes" id="UP000461768">
    <property type="component" value="Unassembled WGS sequence"/>
</dbReference>
<sequence length="77" mass="9227">MDELVYYFIMHDLNQIGKMEDFVYYIYEKDRGWIPDINHLLSDRLMGYDGLFVGCISMLSKVDEITKEKAYQMIQTM</sequence>
<protein>
    <submittedName>
        <fullName evidence="1">Uncharacterized protein</fullName>
    </submittedName>
</protein>
<organism evidence="1 2">
    <name type="scientific">Candidatus Galacturonatibacter soehngenii</name>
    <dbReference type="NCBI Taxonomy" id="2307010"/>
    <lineage>
        <taxon>Bacteria</taxon>
        <taxon>Bacillati</taxon>
        <taxon>Bacillota</taxon>
        <taxon>Clostridia</taxon>
        <taxon>Lachnospirales</taxon>
        <taxon>Lachnospiraceae</taxon>
        <taxon>Candidatus Galacturonatibacter</taxon>
    </lineage>
</organism>
<evidence type="ECO:0000313" key="1">
    <source>
        <dbReference type="EMBL" id="KAB1439960.1"/>
    </source>
</evidence>
<evidence type="ECO:0000313" key="2">
    <source>
        <dbReference type="Proteomes" id="UP000461768"/>
    </source>
</evidence>